<evidence type="ECO:0000313" key="2">
    <source>
        <dbReference type="Proteomes" id="UP001479436"/>
    </source>
</evidence>
<organism evidence="1 2">
    <name type="scientific">Basidiobolus ranarum</name>
    <dbReference type="NCBI Taxonomy" id="34480"/>
    <lineage>
        <taxon>Eukaryota</taxon>
        <taxon>Fungi</taxon>
        <taxon>Fungi incertae sedis</taxon>
        <taxon>Zoopagomycota</taxon>
        <taxon>Entomophthoromycotina</taxon>
        <taxon>Basidiobolomycetes</taxon>
        <taxon>Basidiobolales</taxon>
        <taxon>Basidiobolaceae</taxon>
        <taxon>Basidiobolus</taxon>
    </lineage>
</organism>
<name>A0ABR2VYM2_9FUNG</name>
<accession>A0ABR2VYM2</accession>
<protein>
    <recommendedName>
        <fullName evidence="3">DUF726 domain-containing protein</fullName>
    </recommendedName>
</protein>
<evidence type="ECO:0000313" key="1">
    <source>
        <dbReference type="EMBL" id="KAK9710396.1"/>
    </source>
</evidence>
<keyword evidence="2" id="KW-1185">Reference proteome</keyword>
<comment type="caution">
    <text evidence="1">The sequence shown here is derived from an EMBL/GenBank/DDBJ whole genome shotgun (WGS) entry which is preliminary data.</text>
</comment>
<dbReference type="Pfam" id="PF05990">
    <property type="entry name" value="DUF900"/>
    <property type="match status" value="1"/>
</dbReference>
<evidence type="ECO:0008006" key="3">
    <source>
        <dbReference type="Google" id="ProtNLM"/>
    </source>
</evidence>
<dbReference type="EMBL" id="JASJQH010007343">
    <property type="protein sequence ID" value="KAK9710396.1"/>
    <property type="molecule type" value="Genomic_DNA"/>
</dbReference>
<dbReference type="Proteomes" id="UP001479436">
    <property type="component" value="Unassembled WGS sequence"/>
</dbReference>
<proteinExistence type="predicted"/>
<reference evidence="1 2" key="1">
    <citation type="submission" date="2023-04" db="EMBL/GenBank/DDBJ databases">
        <title>Genome of Basidiobolus ranarum AG-B5.</title>
        <authorList>
            <person name="Stajich J.E."/>
            <person name="Carter-House D."/>
            <person name="Gryganskyi A."/>
        </authorList>
    </citation>
    <scope>NUCLEOTIDE SEQUENCE [LARGE SCALE GENOMIC DNA]</scope>
    <source>
        <strain evidence="1 2">AG-B5</strain>
    </source>
</reference>
<gene>
    <name evidence="1" type="ORF">K7432_008432</name>
</gene>
<dbReference type="InterPro" id="IPR010297">
    <property type="entry name" value="DUF900_hydrolase"/>
</dbReference>
<sequence length="278" mass="31128">MSKLATTLVTLPKLKLLTKASKFESEVTVYIKGFLAQGEDPEDFNAWLYSHRLLLLSSRHHWGGLSYVYSWPSGTMRTAQTFPFPFATLSGAAFLVYKNANKLKNFRFPTPAAIVSTLALDAGLNTARLAYQYHIATEASQLRADLLAEKLVQLRRDHSRVRIVAHSLGCSHLLAAIRELTESDKPDVIHLCAPAVREEVVKDVLSLSPAKEQTYCYHTTRDLTLAALFRVMAQGSAIGDIGLSQEYPNIMSIDVSHRFDVVVHTKYARKFHHFAEPL</sequence>